<reference evidence="3 4" key="1">
    <citation type="journal article" date="2013" name="Genome Announc.">
        <title>Draft genome sequence of the moderately halophilic gammaproteobacterium Halomonas anticariensis FP35.</title>
        <authorList>
            <person name="Tahrioui A."/>
            <person name="Quesada E."/>
            <person name="Llamas I."/>
        </authorList>
    </citation>
    <scope>NUCLEOTIDE SEQUENCE [LARGE SCALE GENOMIC DNA]</scope>
    <source>
        <strain evidence="4">DSM 16096 / CECT 5854 / LMG 22089 / FP35</strain>
    </source>
</reference>
<dbReference type="OrthoDB" id="6810874at2"/>
<dbReference type="EMBL" id="ASTJ01000022">
    <property type="protein sequence ID" value="EPC03251.1"/>
    <property type="molecule type" value="Genomic_DNA"/>
</dbReference>
<evidence type="ECO:0000313" key="4">
    <source>
        <dbReference type="Proteomes" id="UP000014463"/>
    </source>
</evidence>
<dbReference type="CDD" id="cd16363">
    <property type="entry name" value="Col_Im_like"/>
    <property type="match status" value="1"/>
</dbReference>
<gene>
    <name evidence="3" type="ORF">L861_23360</name>
</gene>
<accession>S2LET7</accession>
<dbReference type="RefSeq" id="WP_016416173.1">
    <property type="nucleotide sequence ID" value="NZ_AUAB01000043.1"/>
</dbReference>
<proteinExistence type="inferred from homology"/>
<name>S2LET7_LITA3</name>
<dbReference type="InterPro" id="IPR000290">
    <property type="entry name" value="Colicin_pyocin"/>
</dbReference>
<dbReference type="Proteomes" id="UP000014463">
    <property type="component" value="Unassembled WGS sequence"/>
</dbReference>
<keyword evidence="2" id="KW-0079">Bacteriocin immunity</keyword>
<evidence type="ECO:0000256" key="1">
    <source>
        <dbReference type="ARBA" id="ARBA00009346"/>
    </source>
</evidence>
<organism evidence="3 4">
    <name type="scientific">Litchfieldella anticariensis (strain DSM 16096 / CECT 5854 / CIP 108499 / LMG 22089 / FP35)</name>
    <name type="common">Halomonas anticariensis</name>
    <dbReference type="NCBI Taxonomy" id="1121939"/>
    <lineage>
        <taxon>Bacteria</taxon>
        <taxon>Pseudomonadati</taxon>
        <taxon>Pseudomonadota</taxon>
        <taxon>Gammaproteobacteria</taxon>
        <taxon>Oceanospirillales</taxon>
        <taxon>Halomonadaceae</taxon>
        <taxon>Litchfieldella</taxon>
    </lineage>
</organism>
<dbReference type="eggNOG" id="ENOG50334X2">
    <property type="taxonomic scope" value="Bacteria"/>
</dbReference>
<evidence type="ECO:0000313" key="3">
    <source>
        <dbReference type="EMBL" id="EPC03251.1"/>
    </source>
</evidence>
<comment type="similarity">
    <text evidence="1">Belongs to the colicins ColE2/ColE8/ColE9 and pyocins S1/S2 family.</text>
</comment>
<dbReference type="STRING" id="1121939.L861_23360"/>
<dbReference type="AlphaFoldDB" id="S2LET7"/>
<dbReference type="PATRIC" id="fig|1121939.11.peg.1671"/>
<protein>
    <submittedName>
        <fullName evidence="3">Uncharacterized protein</fullName>
    </submittedName>
</protein>
<evidence type="ECO:0000256" key="2">
    <source>
        <dbReference type="ARBA" id="ARBA00023025"/>
    </source>
</evidence>
<dbReference type="Gene3D" id="1.10.1200.20">
    <property type="entry name" value="Colicin E immunity protein"/>
    <property type="match status" value="1"/>
</dbReference>
<sequence>MKKNSNLPLKFNFEEYTESEFREFMKEMFAAMSSELGGTHEERDRYLTKLVRHFVLVTEHERGTDVIFYPEPPPPKDVDIEQMIEHIIEEVKRWRAEQGLPGFKEE</sequence>
<dbReference type="SUPFAM" id="SSF47345">
    <property type="entry name" value="Colicin E immunity proteins"/>
    <property type="match status" value="1"/>
</dbReference>
<dbReference type="InterPro" id="IPR035900">
    <property type="entry name" value="Colicin_E_sf"/>
</dbReference>
<dbReference type="GO" id="GO:0030153">
    <property type="term" value="P:bacteriocin immunity"/>
    <property type="evidence" value="ECO:0007669"/>
    <property type="project" value="UniProtKB-KW"/>
</dbReference>
<keyword evidence="4" id="KW-1185">Reference proteome</keyword>
<comment type="caution">
    <text evidence="3">The sequence shown here is derived from an EMBL/GenBank/DDBJ whole genome shotgun (WGS) entry which is preliminary data.</text>
</comment>
<dbReference type="GO" id="GO:0015643">
    <property type="term" value="F:toxic substance binding"/>
    <property type="evidence" value="ECO:0007669"/>
    <property type="project" value="InterPro"/>
</dbReference>
<dbReference type="Pfam" id="PF01320">
    <property type="entry name" value="Colicin_Pyocin"/>
    <property type="match status" value="1"/>
</dbReference>